<feature type="compositionally biased region" description="Low complexity" evidence="1">
    <location>
        <begin position="98"/>
        <end position="108"/>
    </location>
</feature>
<feature type="compositionally biased region" description="Basic and acidic residues" evidence="1">
    <location>
        <begin position="1"/>
        <end position="10"/>
    </location>
</feature>
<feature type="compositionally biased region" description="Low complexity" evidence="1">
    <location>
        <begin position="366"/>
        <end position="379"/>
    </location>
</feature>
<accession>A0A2A9MQI9</accession>
<dbReference type="InterPro" id="IPR032857">
    <property type="entry name" value="ALKBH4"/>
</dbReference>
<feature type="compositionally biased region" description="Low complexity" evidence="1">
    <location>
        <begin position="54"/>
        <end position="64"/>
    </location>
</feature>
<feature type="region of interest" description="Disordered" evidence="1">
    <location>
        <begin position="1"/>
        <end position="69"/>
    </location>
</feature>
<feature type="region of interest" description="Disordered" evidence="1">
    <location>
        <begin position="92"/>
        <end position="163"/>
    </location>
</feature>
<dbReference type="SUPFAM" id="SSF51197">
    <property type="entry name" value="Clavaminate synthase-like"/>
    <property type="match status" value="1"/>
</dbReference>
<name>A0A2A9MQI9_BESBE</name>
<dbReference type="GO" id="GO:0032451">
    <property type="term" value="F:demethylase activity"/>
    <property type="evidence" value="ECO:0007669"/>
    <property type="project" value="TreeGrafter"/>
</dbReference>
<dbReference type="KEGG" id="bbes:BESB_006610"/>
<keyword evidence="3" id="KW-1185">Reference proteome</keyword>
<feature type="compositionally biased region" description="Gly residues" evidence="1">
    <location>
        <begin position="487"/>
        <end position="497"/>
    </location>
</feature>
<evidence type="ECO:0000313" key="3">
    <source>
        <dbReference type="Proteomes" id="UP000224006"/>
    </source>
</evidence>
<dbReference type="OrthoDB" id="332998at2759"/>
<protein>
    <recommendedName>
        <fullName evidence="4">Alpha-ketoglutarate-dependent dioxygenase AlkB-like domain-containing protein</fullName>
    </recommendedName>
</protein>
<dbReference type="Gene3D" id="2.60.120.590">
    <property type="entry name" value="Alpha-ketoglutarate-dependent dioxygenase AlkB-like"/>
    <property type="match status" value="1"/>
</dbReference>
<dbReference type="GeneID" id="40305724"/>
<comment type="caution">
    <text evidence="2">The sequence shown here is derived from an EMBL/GenBank/DDBJ whole genome shotgun (WGS) entry which is preliminary data.</text>
</comment>
<feature type="compositionally biased region" description="Low complexity" evidence="1">
    <location>
        <begin position="21"/>
        <end position="39"/>
    </location>
</feature>
<feature type="region of interest" description="Disordered" evidence="1">
    <location>
        <begin position="191"/>
        <end position="287"/>
    </location>
</feature>
<dbReference type="EMBL" id="NWUJ01000001">
    <property type="protein sequence ID" value="PFH38320.1"/>
    <property type="molecule type" value="Genomic_DNA"/>
</dbReference>
<dbReference type="Proteomes" id="UP000224006">
    <property type="component" value="Chromosome I"/>
</dbReference>
<reference evidence="2 3" key="1">
    <citation type="submission" date="2017-09" db="EMBL/GenBank/DDBJ databases">
        <title>Genome sequencing of Besnoitia besnoiti strain Bb-Ger1.</title>
        <authorList>
            <person name="Schares G."/>
            <person name="Venepally P."/>
            <person name="Lorenzi H.A."/>
        </authorList>
    </citation>
    <scope>NUCLEOTIDE SEQUENCE [LARGE SCALE GENOMIC DNA]</scope>
    <source>
        <strain evidence="2 3">Bb-Ger1</strain>
    </source>
</reference>
<evidence type="ECO:0008006" key="4">
    <source>
        <dbReference type="Google" id="ProtNLM"/>
    </source>
</evidence>
<dbReference type="PANTHER" id="PTHR12463:SF0">
    <property type="entry name" value="ALPHA-KETOGLUTARATE-DEPENDENT DIOXYGENASE ALKB HOMOLOG 4"/>
    <property type="match status" value="1"/>
</dbReference>
<gene>
    <name evidence="2" type="ORF">BESB_006610</name>
</gene>
<sequence>MTAEDAKKPFGDSSPPQEPVSTSSPPSLLTKSSSALSSSRNVPSYSPCPPEHAPPLSSASSHSPQGRPLGPGCGCKGIRRCLLCAALSRYSPRAPAERQQTQGRQTGGALESPDVSSLRSALGEDCFSAAGSSPSSSPCSPDASRAPSASHPAGSALCPSAASPEAFNSAGACLLEAKHRVDRRPPSFLQCACTCRMPSPGPSLLRGASERGDEGLGGQQRSEEETSSAVKRLPQPEGSLEGDEERQEGASGRWRKPTRPRKETGAPVQDEDAVRTPRRGGGDRLPLVWAHRTDSDVKKKWGEQGGGARAQRQGECGEEAAAFRERECLTLCFLWCPRCRALHRQVAEPACAADLLEPEGPPLTTARGDPAPHADAAAGGETGGGGTRRQGRSENEETCDWLRSGLCVRIEDEEEGPLEPQRGGTVWSEEEARETLESGAPKTASPPPSSFPIPFLTNVEIVRAVRRLLRGATPPARETHAAEGPSEAGGGCGSGRGDGGRLEYGEGVTGGAAGNRATAASSRAFARTPLWGCSRGGRGEAQLAEKEEEELLTRLLALEEDAGCSGGAAAEAGYPVAEGGGARGTRDKAQPPFVFIQRKDVSGQPFGVFLLSAAVTREEEDAILSWADHAAAGETESGKGEAEEAEEAEEARGAEAEEARGAEAEEARGAEAEEARGAEAEEARGAEAEEGESNGVVNGVLSGGGREREGAGCGLKGRIPEEHGFWALSQSGRRKIDFGPKVNFKKKRVKVGKFNGLPPFAERLLSPAQPDTAPESLSPPASTPVLSCDSSSRASSAASAGGASSLPAASSPGHLCGRPYSAPGGEASRAFCRTLLSDFQPVELCLLEYSPNRGSHIEEHFDDCWLWGPRLVTFNLVSAAVLAFTSPAFCVPREAFENARLQILARLPAAERERDARSHGRAAASPSSAEACPQAPHSAAQAACGRVQVEVRFVLPPRSLVVFEGHCRYTWAHAIRPHHIFSRRVAVTLRELAPEFLPGGKSEEVGQTLLSLAASFCGSPVNDLGKESA</sequence>
<dbReference type="GO" id="GO:0070988">
    <property type="term" value="P:demethylation"/>
    <property type="evidence" value="ECO:0007669"/>
    <property type="project" value="InterPro"/>
</dbReference>
<organism evidence="2 3">
    <name type="scientific">Besnoitia besnoiti</name>
    <name type="common">Apicomplexan protozoan</name>
    <dbReference type="NCBI Taxonomy" id="94643"/>
    <lineage>
        <taxon>Eukaryota</taxon>
        <taxon>Sar</taxon>
        <taxon>Alveolata</taxon>
        <taxon>Apicomplexa</taxon>
        <taxon>Conoidasida</taxon>
        <taxon>Coccidia</taxon>
        <taxon>Eucoccidiorida</taxon>
        <taxon>Eimeriorina</taxon>
        <taxon>Sarcocystidae</taxon>
        <taxon>Besnoitia</taxon>
    </lineage>
</organism>
<dbReference type="AlphaFoldDB" id="A0A2A9MQI9"/>
<feature type="compositionally biased region" description="Basic and acidic residues" evidence="1">
    <location>
        <begin position="650"/>
        <end position="687"/>
    </location>
</feature>
<dbReference type="GO" id="GO:0016491">
    <property type="term" value="F:oxidoreductase activity"/>
    <property type="evidence" value="ECO:0007669"/>
    <property type="project" value="TreeGrafter"/>
</dbReference>
<feature type="region of interest" description="Disordered" evidence="1">
    <location>
        <begin position="631"/>
        <end position="717"/>
    </location>
</feature>
<feature type="region of interest" description="Disordered" evidence="1">
    <location>
        <begin position="762"/>
        <end position="790"/>
    </location>
</feature>
<proteinExistence type="predicted"/>
<feature type="region of interest" description="Disordered" evidence="1">
    <location>
        <begin position="362"/>
        <end position="397"/>
    </location>
</feature>
<dbReference type="VEuPathDB" id="ToxoDB:BESB_006610"/>
<feature type="region of interest" description="Disordered" evidence="1">
    <location>
        <begin position="411"/>
        <end position="453"/>
    </location>
</feature>
<dbReference type="InterPro" id="IPR037151">
    <property type="entry name" value="AlkB-like_sf"/>
</dbReference>
<dbReference type="PANTHER" id="PTHR12463">
    <property type="entry name" value="OXYGENASE-RELATED"/>
    <property type="match status" value="1"/>
</dbReference>
<feature type="compositionally biased region" description="Low complexity" evidence="1">
    <location>
        <begin position="128"/>
        <end position="156"/>
    </location>
</feature>
<feature type="region of interest" description="Disordered" evidence="1">
    <location>
        <begin position="473"/>
        <end position="507"/>
    </location>
</feature>
<evidence type="ECO:0000313" key="2">
    <source>
        <dbReference type="EMBL" id="PFH38320.1"/>
    </source>
</evidence>
<dbReference type="RefSeq" id="XP_029222329.1">
    <property type="nucleotide sequence ID" value="XM_029359416.1"/>
</dbReference>
<evidence type="ECO:0000256" key="1">
    <source>
        <dbReference type="SAM" id="MobiDB-lite"/>
    </source>
</evidence>
<dbReference type="STRING" id="94643.A0A2A9MQI9"/>